<organism evidence="2 3">
    <name type="scientific">Colletotrichum karsti</name>
    <dbReference type="NCBI Taxonomy" id="1095194"/>
    <lineage>
        <taxon>Eukaryota</taxon>
        <taxon>Fungi</taxon>
        <taxon>Dikarya</taxon>
        <taxon>Ascomycota</taxon>
        <taxon>Pezizomycotina</taxon>
        <taxon>Sordariomycetes</taxon>
        <taxon>Hypocreomycetidae</taxon>
        <taxon>Glomerellales</taxon>
        <taxon>Glomerellaceae</taxon>
        <taxon>Colletotrichum</taxon>
        <taxon>Colletotrichum boninense species complex</taxon>
    </lineage>
</organism>
<dbReference type="EMBL" id="JAATWM020000013">
    <property type="protein sequence ID" value="KAF9877595.1"/>
    <property type="molecule type" value="Genomic_DNA"/>
</dbReference>
<feature type="domain" description="C2H2-type" evidence="1">
    <location>
        <begin position="354"/>
        <end position="375"/>
    </location>
</feature>
<name>A0A9P6I830_9PEZI</name>
<gene>
    <name evidence="2" type="ORF">CkaCkLH20_04730</name>
</gene>
<dbReference type="GeneID" id="62160523"/>
<dbReference type="InterPro" id="IPR013087">
    <property type="entry name" value="Znf_C2H2_type"/>
</dbReference>
<keyword evidence="3" id="KW-1185">Reference proteome</keyword>
<proteinExistence type="predicted"/>
<dbReference type="Proteomes" id="UP000781932">
    <property type="component" value="Unassembled WGS sequence"/>
</dbReference>
<reference evidence="2" key="2">
    <citation type="submission" date="2020-11" db="EMBL/GenBank/DDBJ databases">
        <title>Whole genome sequencing of Colletotrichum sp.</title>
        <authorList>
            <person name="Li H."/>
        </authorList>
    </citation>
    <scope>NUCLEOTIDE SEQUENCE</scope>
    <source>
        <strain evidence="2">CkLH20</strain>
    </source>
</reference>
<protein>
    <recommendedName>
        <fullName evidence="1">C2H2-type domain-containing protein</fullName>
    </recommendedName>
</protein>
<dbReference type="AlphaFoldDB" id="A0A9P6I830"/>
<dbReference type="PROSITE" id="PS00028">
    <property type="entry name" value="ZINC_FINGER_C2H2_1"/>
    <property type="match status" value="1"/>
</dbReference>
<evidence type="ECO:0000313" key="2">
    <source>
        <dbReference type="EMBL" id="KAF9877595.1"/>
    </source>
</evidence>
<reference evidence="2" key="1">
    <citation type="submission" date="2020-03" db="EMBL/GenBank/DDBJ databases">
        <authorList>
            <person name="He L."/>
        </authorList>
    </citation>
    <scope>NUCLEOTIDE SEQUENCE</scope>
    <source>
        <strain evidence="2">CkLH20</strain>
    </source>
</reference>
<sequence length="380" mass="43692">MESSSARSDSGDMVPDPNLFENKYERQFYIRRAAQNAGKIIHLHSDIFEELGEINELARNVGLKLRDFISKRDDHGVLHEACLGDVERTDLPTLVAFRSQFPPTGFVTLPADVKHHFENSKPRGYSDFDSYLANRIRNLAIDYYEDTTNFIDYKETPIRYWGQEVRFEKQTNVDSLERFMLKPDDLIGGLSNNQQIPPEHIIDVSNKKTCELFRALASGTINTSWYKEISSTHSGIPIVSESDLIDIRCPLCPHDNPVSTLEQLQRHCFVKAHDFQDIIWRLGRQGQVLVARNSSSSHSLLPTCPECEQLAETWDAVYWHHSKFHSGDIYEYLDEMDHFAYLVWELSREEVTLCPDCGEEFLTQLVASDHAEKHHSGNSK</sequence>
<dbReference type="RefSeq" id="XP_038747056.1">
    <property type="nucleotide sequence ID" value="XM_038887449.1"/>
</dbReference>
<evidence type="ECO:0000259" key="1">
    <source>
        <dbReference type="PROSITE" id="PS00028"/>
    </source>
</evidence>
<accession>A0A9P6I830</accession>
<evidence type="ECO:0000313" key="3">
    <source>
        <dbReference type="Proteomes" id="UP000781932"/>
    </source>
</evidence>
<comment type="caution">
    <text evidence="2">The sequence shown here is derived from an EMBL/GenBank/DDBJ whole genome shotgun (WGS) entry which is preliminary data.</text>
</comment>
<dbReference type="OrthoDB" id="4857587at2759"/>